<evidence type="ECO:0000313" key="8">
    <source>
        <dbReference type="Proteomes" id="UP000268233"/>
    </source>
</evidence>
<evidence type="ECO:0000256" key="1">
    <source>
        <dbReference type="ARBA" id="ARBA00004141"/>
    </source>
</evidence>
<feature type="transmembrane region" description="Helical" evidence="5">
    <location>
        <begin position="123"/>
        <end position="141"/>
    </location>
</feature>
<comment type="subcellular location">
    <subcellularLocation>
        <location evidence="1">Membrane</location>
        <topology evidence="1">Multi-pass membrane protein</topology>
    </subcellularLocation>
</comment>
<comment type="caution">
    <text evidence="7">The sequence shown here is derived from an EMBL/GenBank/DDBJ whole genome shotgun (WGS) entry which is preliminary data.</text>
</comment>
<dbReference type="SUPFAM" id="SSF144091">
    <property type="entry name" value="Rhomboid-like"/>
    <property type="match status" value="1"/>
</dbReference>
<keyword evidence="4 5" id="KW-0472">Membrane</keyword>
<keyword evidence="2 5" id="KW-0812">Transmembrane</keyword>
<dbReference type="InterPro" id="IPR022764">
    <property type="entry name" value="Peptidase_S54_rhomboid_dom"/>
</dbReference>
<keyword evidence="3 5" id="KW-1133">Transmembrane helix</keyword>
<evidence type="ECO:0000256" key="5">
    <source>
        <dbReference type="SAM" id="Phobius"/>
    </source>
</evidence>
<keyword evidence="7" id="KW-0645">Protease</keyword>
<keyword evidence="7" id="KW-0378">Hydrolase</keyword>
<feature type="transmembrane region" description="Helical" evidence="5">
    <location>
        <begin position="44"/>
        <end position="63"/>
    </location>
</feature>
<dbReference type="EMBL" id="RBWW01000003">
    <property type="protein sequence ID" value="RKS75748.1"/>
    <property type="molecule type" value="Genomic_DNA"/>
</dbReference>
<dbReference type="AlphaFoldDB" id="A0A495QQK3"/>
<gene>
    <name evidence="7" type="ORF">BDK61_4263</name>
</gene>
<evidence type="ECO:0000256" key="3">
    <source>
        <dbReference type="ARBA" id="ARBA00022989"/>
    </source>
</evidence>
<evidence type="ECO:0000256" key="4">
    <source>
        <dbReference type="ARBA" id="ARBA00023136"/>
    </source>
</evidence>
<feature type="transmembrane region" description="Helical" evidence="5">
    <location>
        <begin position="219"/>
        <end position="237"/>
    </location>
</feature>
<proteinExistence type="predicted"/>
<dbReference type="GO" id="GO:0016020">
    <property type="term" value="C:membrane"/>
    <property type="evidence" value="ECO:0007669"/>
    <property type="project" value="UniProtKB-SubCell"/>
</dbReference>
<organism evidence="7 8">
    <name type="scientific">Haloarcula quadrata</name>
    <dbReference type="NCBI Taxonomy" id="182779"/>
    <lineage>
        <taxon>Archaea</taxon>
        <taxon>Methanobacteriati</taxon>
        <taxon>Methanobacteriota</taxon>
        <taxon>Stenosarchaea group</taxon>
        <taxon>Halobacteria</taxon>
        <taxon>Halobacteriales</taxon>
        <taxon>Haloarculaceae</taxon>
        <taxon>Haloarcula</taxon>
    </lineage>
</organism>
<feature type="transmembrane region" description="Helical" evidence="5">
    <location>
        <begin position="147"/>
        <end position="166"/>
    </location>
</feature>
<feature type="transmembrane region" description="Helical" evidence="5">
    <location>
        <begin position="187"/>
        <end position="207"/>
    </location>
</feature>
<dbReference type="GO" id="GO:0004252">
    <property type="term" value="F:serine-type endopeptidase activity"/>
    <property type="evidence" value="ECO:0007669"/>
    <property type="project" value="InterPro"/>
</dbReference>
<evidence type="ECO:0000259" key="6">
    <source>
        <dbReference type="Pfam" id="PF01694"/>
    </source>
</evidence>
<feature type="transmembrane region" description="Helical" evidence="5">
    <location>
        <begin position="83"/>
        <end position="111"/>
    </location>
</feature>
<accession>A0A495QQK3</accession>
<reference evidence="7 8" key="1">
    <citation type="submission" date="2018-10" db="EMBL/GenBank/DDBJ databases">
        <title>Genomic Encyclopedia of Archaeal and Bacterial Type Strains, Phase II (KMG-II): from individual species to whole genera.</title>
        <authorList>
            <person name="Goeker M."/>
        </authorList>
    </citation>
    <scope>NUCLEOTIDE SEQUENCE [LARGE SCALE GENOMIC DNA]</scope>
    <source>
        <strain evidence="7 8">DSM 11927</strain>
    </source>
</reference>
<dbReference type="Gene3D" id="1.20.1540.10">
    <property type="entry name" value="Rhomboid-like"/>
    <property type="match status" value="1"/>
</dbReference>
<name>A0A495QQK3_9EURY</name>
<dbReference type="RefSeq" id="WP_121304458.1">
    <property type="nucleotide sequence ID" value="NZ_RBWW01000003.1"/>
</dbReference>
<dbReference type="Pfam" id="PF01694">
    <property type="entry name" value="Rhomboid"/>
    <property type="match status" value="1"/>
</dbReference>
<dbReference type="Proteomes" id="UP000268233">
    <property type="component" value="Unassembled WGS sequence"/>
</dbReference>
<keyword evidence="8" id="KW-1185">Reference proteome</keyword>
<feature type="domain" description="Peptidase S54 rhomboid" evidence="6">
    <location>
        <begin position="96"/>
        <end position="236"/>
    </location>
</feature>
<sequence length="242" mass="26273">MESDCRMAGCNVSMKHLGALPKLPLADELYRRLTFRKRRATQSLILTILLWCGLQIGTLYLGWTVEQWQWLFTTASFPALSPGLVLAIISHDLPPNVTHILGNIAFLWLFAGESEQHMEGIEVLWFFVAAALVAVTVSSAVTGQSALGASGGVLAFVGFYGAHLSLTHREGLKLDTSDYGPVQYEALRAYWQGAALLFPLGFGMYLLGQSVGFFPTGNADVIGHLVGLALGAGYAVGRKWVR</sequence>
<protein>
    <submittedName>
        <fullName evidence="7">Membrane associated rhomboid family serine protease</fullName>
    </submittedName>
</protein>
<dbReference type="GO" id="GO:0006508">
    <property type="term" value="P:proteolysis"/>
    <property type="evidence" value="ECO:0007669"/>
    <property type="project" value="UniProtKB-KW"/>
</dbReference>
<dbReference type="InterPro" id="IPR035952">
    <property type="entry name" value="Rhomboid-like_sf"/>
</dbReference>
<evidence type="ECO:0000313" key="7">
    <source>
        <dbReference type="EMBL" id="RKS75748.1"/>
    </source>
</evidence>
<evidence type="ECO:0000256" key="2">
    <source>
        <dbReference type="ARBA" id="ARBA00022692"/>
    </source>
</evidence>